<dbReference type="EMBL" id="EF414380">
    <property type="protein sequence ID" value="ABS31466.1"/>
    <property type="molecule type" value="mRNA"/>
</dbReference>
<protein>
    <submittedName>
        <fullName evidence="3">Nodule-specific cysteine-rich peptide 329</fullName>
    </submittedName>
    <submittedName>
        <fullName evidence="4">Putative Late nodulin</fullName>
    </submittedName>
</protein>
<dbReference type="Pfam" id="PF07127">
    <property type="entry name" value="Nodulin_late"/>
    <property type="match status" value="1"/>
</dbReference>
<dbReference type="Gramene" id="rna37878">
    <property type="protein sequence ID" value="RHN53113.1"/>
    <property type="gene ID" value="gene37878"/>
</dbReference>
<proteinExistence type="evidence at transcript level"/>
<keyword evidence="1" id="KW-0472">Membrane</keyword>
<accession>A7KHF9</accession>
<evidence type="ECO:0000313" key="3">
    <source>
        <dbReference type="EMBL" id="ABS31466.1"/>
    </source>
</evidence>
<reference evidence="3" key="1">
    <citation type="journal article" date="2007" name="Mol. Plant Microbe Interact.">
        <title>Genomic organization and evolutionary insights on GRP and NCR genes, two large nodule-specific gene families in Medicago truncatula.</title>
        <authorList>
            <person name="Alunni B."/>
            <person name="Kevei Z."/>
            <person name="Redondo-Nieto M."/>
            <person name="Kondorosi A."/>
            <person name="Mergaert P."/>
            <person name="Kondorosi E."/>
        </authorList>
    </citation>
    <scope>NUCLEOTIDE SEQUENCE</scope>
</reference>
<sequence length="72" mass="8436">MFHAQAENMAKVSNFVCIMILFLALFFITMNDAARFECREDSHCVTRIKCVLPRKPECRNYACGCYDSNKYR</sequence>
<name>A7KHF9_MEDTR</name>
<dbReference type="AlphaFoldDB" id="A7KHF9"/>
<gene>
    <name evidence="4" type="ORF">MtrunA17_Chr6g0487941</name>
</gene>
<dbReference type="Proteomes" id="UP000265566">
    <property type="component" value="Chromosome 6"/>
</dbReference>
<keyword evidence="1" id="KW-0812">Transmembrane</keyword>
<evidence type="ECO:0000259" key="2">
    <source>
        <dbReference type="Pfam" id="PF07127"/>
    </source>
</evidence>
<dbReference type="GO" id="GO:0046872">
    <property type="term" value="F:metal ion binding"/>
    <property type="evidence" value="ECO:0007669"/>
    <property type="project" value="InterPro"/>
</dbReference>
<evidence type="ECO:0000313" key="4">
    <source>
        <dbReference type="EMBL" id="RHN53113.1"/>
    </source>
</evidence>
<reference evidence="4" key="2">
    <citation type="journal article" date="2018" name="Nat. Plants">
        <title>Whole-genome landscape of Medicago truncatula symbiotic genes.</title>
        <authorList>
            <person name="Pecrix Y."/>
            <person name="Gamas P."/>
            <person name="Carrere S."/>
        </authorList>
    </citation>
    <scope>NUCLEOTIDE SEQUENCE</scope>
    <source>
        <tissue evidence="4">Leaves</tissue>
    </source>
</reference>
<evidence type="ECO:0000256" key="1">
    <source>
        <dbReference type="SAM" id="Phobius"/>
    </source>
</evidence>
<organism evidence="3">
    <name type="scientific">Medicago truncatula</name>
    <name type="common">Barrel medic</name>
    <name type="synonym">Medicago tribuloides</name>
    <dbReference type="NCBI Taxonomy" id="3880"/>
    <lineage>
        <taxon>Eukaryota</taxon>
        <taxon>Viridiplantae</taxon>
        <taxon>Streptophyta</taxon>
        <taxon>Embryophyta</taxon>
        <taxon>Tracheophyta</taxon>
        <taxon>Spermatophyta</taxon>
        <taxon>Magnoliopsida</taxon>
        <taxon>eudicotyledons</taxon>
        <taxon>Gunneridae</taxon>
        <taxon>Pentapetalae</taxon>
        <taxon>rosids</taxon>
        <taxon>fabids</taxon>
        <taxon>Fabales</taxon>
        <taxon>Fabaceae</taxon>
        <taxon>Papilionoideae</taxon>
        <taxon>50 kb inversion clade</taxon>
        <taxon>NPAAA clade</taxon>
        <taxon>Hologalegina</taxon>
        <taxon>IRL clade</taxon>
        <taxon>Trifolieae</taxon>
        <taxon>Medicago</taxon>
    </lineage>
</organism>
<dbReference type="EMBL" id="PSQE01000006">
    <property type="protein sequence ID" value="RHN53113.1"/>
    <property type="molecule type" value="Genomic_DNA"/>
</dbReference>
<dbReference type="InterPro" id="IPR009810">
    <property type="entry name" value="Nodulin_late_dom"/>
</dbReference>
<feature type="transmembrane region" description="Helical" evidence="1">
    <location>
        <begin position="12"/>
        <end position="30"/>
    </location>
</feature>
<keyword evidence="1" id="KW-1133">Transmembrane helix</keyword>
<feature type="domain" description="Late nodulin" evidence="2">
    <location>
        <begin position="9"/>
        <end position="63"/>
    </location>
</feature>